<organism evidence="3 4">
    <name type="scientific">Cafeteria roenbergensis</name>
    <name type="common">Marine flagellate</name>
    <dbReference type="NCBI Taxonomy" id="33653"/>
    <lineage>
        <taxon>Eukaryota</taxon>
        <taxon>Sar</taxon>
        <taxon>Stramenopiles</taxon>
        <taxon>Bigyra</taxon>
        <taxon>Opalozoa</taxon>
        <taxon>Bicosoecida</taxon>
        <taxon>Cafeteriaceae</taxon>
        <taxon>Cafeteria</taxon>
    </lineage>
</organism>
<feature type="region of interest" description="Disordered" evidence="2">
    <location>
        <begin position="857"/>
        <end position="941"/>
    </location>
</feature>
<gene>
    <name evidence="3" type="ORF">FNF31_02381</name>
</gene>
<dbReference type="GO" id="GO:0005829">
    <property type="term" value="C:cytosol"/>
    <property type="evidence" value="ECO:0007669"/>
    <property type="project" value="TreeGrafter"/>
</dbReference>
<protein>
    <recommendedName>
        <fullName evidence="5">Rab proteins geranylgeranyltransferase component A</fullName>
    </recommendedName>
</protein>
<feature type="compositionally biased region" description="Low complexity" evidence="2">
    <location>
        <begin position="632"/>
        <end position="642"/>
    </location>
</feature>
<dbReference type="GO" id="GO:0005968">
    <property type="term" value="C:Rab-protein geranylgeranyltransferase complex"/>
    <property type="evidence" value="ECO:0007669"/>
    <property type="project" value="TreeGrafter"/>
</dbReference>
<dbReference type="GO" id="GO:0005092">
    <property type="term" value="F:GDP-dissociation inhibitor activity"/>
    <property type="evidence" value="ECO:0007669"/>
    <property type="project" value="InterPro"/>
</dbReference>
<dbReference type="GO" id="GO:0005634">
    <property type="term" value="C:nucleus"/>
    <property type="evidence" value="ECO:0007669"/>
    <property type="project" value="TreeGrafter"/>
</dbReference>
<dbReference type="Proteomes" id="UP000325113">
    <property type="component" value="Unassembled WGS sequence"/>
</dbReference>
<evidence type="ECO:0000313" key="4">
    <source>
        <dbReference type="Proteomes" id="UP000325113"/>
    </source>
</evidence>
<evidence type="ECO:0000256" key="2">
    <source>
        <dbReference type="SAM" id="MobiDB-lite"/>
    </source>
</evidence>
<dbReference type="AlphaFoldDB" id="A0A5A8DIK7"/>
<feature type="compositionally biased region" description="Low complexity" evidence="2">
    <location>
        <begin position="159"/>
        <end position="187"/>
    </location>
</feature>
<comment type="caution">
    <text evidence="3">The sequence shown here is derived from an EMBL/GenBank/DDBJ whole genome shotgun (WGS) entry which is preliminary data.</text>
</comment>
<feature type="compositionally biased region" description="Low complexity" evidence="2">
    <location>
        <begin position="429"/>
        <end position="551"/>
    </location>
</feature>
<dbReference type="InterPro" id="IPR018203">
    <property type="entry name" value="GDP_dissociation_inhibitor"/>
</dbReference>
<sequence length="941" mass="91550">MEDPFAEPFDVALVGTGLSESIIAAASAMAGLRVVQVDANDYYGELAASMTLEEVRAFIASHESAAQHRTAGSAPDPSLARSDWRVVAACEWQPPSPALSGNAGVKLVRGFVVSLSSGNLLSRGTVIDWLVRGKLASYASFFTLQGVAVATSFPPRLPPAKTTDAAATPQPASRTAGTDGTDAADGDVPCAASTAPPPVRAEAASADAAAAATGGEAWCRRIPGGKADIMTDSSIGLWDKRALGRLFAALVDVAHTSSGGETATHNESMLSAGRALYRPQNKPASAPDKSGAPGGAPDGVSAAEWLVARQPAGAGLTTSTAQLLLLGTAGASHAADVSPGEQAVPADPSARAVGPVAALPAHFAANRLAQQFFSVGRHAPGIAHVVCEYGQAELPQVFCRAAAVSGSIFILRQRTLECEAAEAPAAEAPAAEAPAAEAPAAEAPAAEAPAAEAPAAEAPAAEAPAAEAPAAEAPAADAPAAEAPAADAPAAEAPAADAPAADAPAADAPAADAPAADAPAADAPAAEAPAAEAPAAEAPAAEAPAAEAPADSPALPPVRFRVVTEHGTARCRAVVASAGHAEPPAEWTVTGTVDPSADTSEQVLVVGQAVAFVESAEPPLPVPPPAGDRAGRAPSSSPAAEPAPAVRVAVVFPPGMVSLPADGGAGGSGSAGGDGRGTAEPFPFAVRVLQGGGGDGTAPATGRHFQLRASCVGAVGPGPGSVLARAREAGRVLAEGAAAVLRAVVSGRGAECLYGAAWATVQAPGGLGVVGGSGVRRAAVAAPSGGSVGGGGEACAAGTPAVVIVPSPGGGGIDPGESAPEGAAWRLASMDAELEAEAAGHVWQRLLRVFGPAVLPTQPFGEVPLEKGGASRSAPEGATGGDSGTASEAQDPPADAAAGVPAESAEAPAAPGSAAAAGSTTHTDDNDNDDLSMDDLASLLS</sequence>
<dbReference type="PANTHER" id="PTHR11787">
    <property type="entry name" value="RAB GDP-DISSOCIATION INHIBITOR"/>
    <property type="match status" value="1"/>
</dbReference>
<feature type="region of interest" description="Disordered" evidence="2">
    <location>
        <begin position="616"/>
        <end position="642"/>
    </location>
</feature>
<dbReference type="SUPFAM" id="SSF51905">
    <property type="entry name" value="FAD/NAD(P)-binding domain"/>
    <property type="match status" value="1"/>
</dbReference>
<dbReference type="PANTHER" id="PTHR11787:SF4">
    <property type="entry name" value="CHM, RAB ESCORT PROTEIN 1"/>
    <property type="match status" value="1"/>
</dbReference>
<dbReference type="GO" id="GO:0007264">
    <property type="term" value="P:small GTPase-mediated signal transduction"/>
    <property type="evidence" value="ECO:0007669"/>
    <property type="project" value="InterPro"/>
</dbReference>
<dbReference type="PRINTS" id="PR00891">
    <property type="entry name" value="RABGDIREP"/>
</dbReference>
<feature type="region of interest" description="Disordered" evidence="2">
    <location>
        <begin position="279"/>
        <end position="298"/>
    </location>
</feature>
<dbReference type="GO" id="GO:0016192">
    <property type="term" value="P:vesicle-mediated transport"/>
    <property type="evidence" value="ECO:0007669"/>
    <property type="project" value="TreeGrafter"/>
</dbReference>
<feature type="region of interest" description="Disordered" evidence="2">
    <location>
        <begin position="429"/>
        <end position="554"/>
    </location>
</feature>
<comment type="similarity">
    <text evidence="1">Belongs to the Rab GDI family.</text>
</comment>
<reference evidence="3 4" key="1">
    <citation type="submission" date="2019-07" db="EMBL/GenBank/DDBJ databases">
        <title>Genomes of Cafeteria roenbergensis.</title>
        <authorList>
            <person name="Fischer M.G."/>
            <person name="Hackl T."/>
            <person name="Roman M."/>
        </authorList>
    </citation>
    <scope>NUCLEOTIDE SEQUENCE [LARGE SCALE GENOMIC DNA]</scope>
    <source>
        <strain evidence="3 4">Cflag</strain>
    </source>
</reference>
<proteinExistence type="inferred from homology"/>
<dbReference type="Gene3D" id="3.50.50.60">
    <property type="entry name" value="FAD/NAD(P)-binding domain"/>
    <property type="match status" value="2"/>
</dbReference>
<dbReference type="EMBL" id="VLTM01000017">
    <property type="protein sequence ID" value="KAA0164457.1"/>
    <property type="molecule type" value="Genomic_DNA"/>
</dbReference>
<evidence type="ECO:0000256" key="1">
    <source>
        <dbReference type="ARBA" id="ARBA00005593"/>
    </source>
</evidence>
<dbReference type="InterPro" id="IPR036188">
    <property type="entry name" value="FAD/NAD-bd_sf"/>
</dbReference>
<evidence type="ECO:0000313" key="3">
    <source>
        <dbReference type="EMBL" id="KAA0164457.1"/>
    </source>
</evidence>
<name>A0A5A8DIK7_CAFRO</name>
<evidence type="ECO:0008006" key="5">
    <source>
        <dbReference type="Google" id="ProtNLM"/>
    </source>
</evidence>
<feature type="compositionally biased region" description="Low complexity" evidence="2">
    <location>
        <begin position="886"/>
        <end position="918"/>
    </location>
</feature>
<accession>A0A5A8DIK7</accession>
<feature type="region of interest" description="Disordered" evidence="2">
    <location>
        <begin position="159"/>
        <end position="207"/>
    </location>
</feature>
<dbReference type="Pfam" id="PF00996">
    <property type="entry name" value="GDI"/>
    <property type="match status" value="1"/>
</dbReference>